<comment type="cofactor">
    <cofactor evidence="1">
        <name>heme</name>
        <dbReference type="ChEBI" id="CHEBI:30413"/>
    </cofactor>
</comment>
<dbReference type="Pfam" id="PF00067">
    <property type="entry name" value="p450"/>
    <property type="match status" value="1"/>
</dbReference>
<name>A0A5N5SYZ4_9CRUS</name>
<evidence type="ECO:0000256" key="4">
    <source>
        <dbReference type="ARBA" id="ARBA00022617"/>
    </source>
</evidence>
<dbReference type="GO" id="GO:0005789">
    <property type="term" value="C:endoplasmic reticulum membrane"/>
    <property type="evidence" value="ECO:0007669"/>
    <property type="project" value="UniProtKB-SubCell"/>
</dbReference>
<protein>
    <submittedName>
        <fullName evidence="11">Uncharacterized protein</fullName>
    </submittedName>
</protein>
<dbReference type="Proteomes" id="UP000326759">
    <property type="component" value="Unassembled WGS sequence"/>
</dbReference>
<evidence type="ECO:0000256" key="8">
    <source>
        <dbReference type="ARBA" id="ARBA00023004"/>
    </source>
</evidence>
<dbReference type="AlphaFoldDB" id="A0A5N5SYZ4"/>
<dbReference type="EMBL" id="SEYY01018644">
    <property type="protein sequence ID" value="KAB7499155.1"/>
    <property type="molecule type" value="Genomic_DNA"/>
</dbReference>
<dbReference type="PANTHER" id="PTHR24291:SF189">
    <property type="entry name" value="CYTOCHROME P450 4C3-RELATED"/>
    <property type="match status" value="1"/>
</dbReference>
<sequence>MNPIQEFQEDSRRQKAMLTPLTEAINNLNKSKYFFITIRSKWQSRRKMLTPTFHFKILEDFMEVFNQQSNKLVKNLQRNVDGKPFDIFRYVTLCTLDIILETAMGRSINAQDNENSDYVTAIYEIGRLFMERQTRPWLQIGLIYNLLGKKCMKRLNRYSGRVTEKLHLPIFVK</sequence>
<dbReference type="SUPFAM" id="SSF48264">
    <property type="entry name" value="Cytochrome P450"/>
    <property type="match status" value="1"/>
</dbReference>
<dbReference type="GO" id="GO:0004497">
    <property type="term" value="F:monooxygenase activity"/>
    <property type="evidence" value="ECO:0007669"/>
    <property type="project" value="UniProtKB-KW"/>
</dbReference>
<dbReference type="InterPro" id="IPR036396">
    <property type="entry name" value="Cyt_P450_sf"/>
</dbReference>
<keyword evidence="12" id="KW-1185">Reference proteome</keyword>
<reference evidence="11 12" key="1">
    <citation type="journal article" date="2019" name="PLoS Biol.">
        <title>Sex chromosomes control vertical transmission of feminizing Wolbachia symbionts in an isopod.</title>
        <authorList>
            <person name="Becking T."/>
            <person name="Chebbi M.A."/>
            <person name="Giraud I."/>
            <person name="Moumen B."/>
            <person name="Laverre T."/>
            <person name="Caubet Y."/>
            <person name="Peccoud J."/>
            <person name="Gilbert C."/>
            <person name="Cordaux R."/>
        </authorList>
    </citation>
    <scope>NUCLEOTIDE SEQUENCE [LARGE SCALE GENOMIC DNA]</scope>
    <source>
        <strain evidence="11">ANa2</strain>
        <tissue evidence="11">Whole body excluding digestive tract and cuticle</tissue>
    </source>
</reference>
<keyword evidence="10" id="KW-0472">Membrane</keyword>
<dbReference type="PANTHER" id="PTHR24291">
    <property type="entry name" value="CYTOCHROME P450 FAMILY 4"/>
    <property type="match status" value="1"/>
</dbReference>
<dbReference type="Gene3D" id="1.10.630.10">
    <property type="entry name" value="Cytochrome P450"/>
    <property type="match status" value="1"/>
</dbReference>
<dbReference type="GO" id="GO:0016705">
    <property type="term" value="F:oxidoreductase activity, acting on paired donors, with incorporation or reduction of molecular oxygen"/>
    <property type="evidence" value="ECO:0007669"/>
    <property type="project" value="InterPro"/>
</dbReference>
<comment type="caution">
    <text evidence="11">The sequence shown here is derived from an EMBL/GenBank/DDBJ whole genome shotgun (WGS) entry which is preliminary data.</text>
</comment>
<accession>A0A5N5SYZ4</accession>
<evidence type="ECO:0000256" key="9">
    <source>
        <dbReference type="ARBA" id="ARBA00023033"/>
    </source>
</evidence>
<keyword evidence="5" id="KW-0479">Metal-binding</keyword>
<keyword evidence="8" id="KW-0408">Iron</keyword>
<evidence type="ECO:0000256" key="6">
    <source>
        <dbReference type="ARBA" id="ARBA00022824"/>
    </source>
</evidence>
<dbReference type="GO" id="GO:0020037">
    <property type="term" value="F:heme binding"/>
    <property type="evidence" value="ECO:0007669"/>
    <property type="project" value="InterPro"/>
</dbReference>
<keyword evidence="4" id="KW-0349">Heme</keyword>
<dbReference type="OrthoDB" id="1470350at2759"/>
<dbReference type="GO" id="GO:0005506">
    <property type="term" value="F:iron ion binding"/>
    <property type="evidence" value="ECO:0007669"/>
    <property type="project" value="InterPro"/>
</dbReference>
<comment type="subcellular location">
    <subcellularLocation>
        <location evidence="2">Endoplasmic reticulum membrane</location>
    </subcellularLocation>
</comment>
<dbReference type="InterPro" id="IPR002402">
    <property type="entry name" value="Cyt_P450_E_grp-II"/>
</dbReference>
<evidence type="ECO:0000256" key="1">
    <source>
        <dbReference type="ARBA" id="ARBA00001971"/>
    </source>
</evidence>
<evidence type="ECO:0000256" key="2">
    <source>
        <dbReference type="ARBA" id="ARBA00004586"/>
    </source>
</evidence>
<gene>
    <name evidence="11" type="ORF">Anas_06628</name>
</gene>
<proteinExistence type="inferred from homology"/>
<dbReference type="InterPro" id="IPR001128">
    <property type="entry name" value="Cyt_P450"/>
</dbReference>
<evidence type="ECO:0000256" key="3">
    <source>
        <dbReference type="ARBA" id="ARBA00010617"/>
    </source>
</evidence>
<evidence type="ECO:0000256" key="5">
    <source>
        <dbReference type="ARBA" id="ARBA00022723"/>
    </source>
</evidence>
<dbReference type="PRINTS" id="PR00464">
    <property type="entry name" value="EP450II"/>
</dbReference>
<evidence type="ECO:0000256" key="7">
    <source>
        <dbReference type="ARBA" id="ARBA00023002"/>
    </source>
</evidence>
<evidence type="ECO:0000313" key="12">
    <source>
        <dbReference type="Proteomes" id="UP000326759"/>
    </source>
</evidence>
<organism evidence="11 12">
    <name type="scientific">Armadillidium nasatum</name>
    <dbReference type="NCBI Taxonomy" id="96803"/>
    <lineage>
        <taxon>Eukaryota</taxon>
        <taxon>Metazoa</taxon>
        <taxon>Ecdysozoa</taxon>
        <taxon>Arthropoda</taxon>
        <taxon>Crustacea</taxon>
        <taxon>Multicrustacea</taxon>
        <taxon>Malacostraca</taxon>
        <taxon>Eumalacostraca</taxon>
        <taxon>Peracarida</taxon>
        <taxon>Isopoda</taxon>
        <taxon>Oniscidea</taxon>
        <taxon>Crinocheta</taxon>
        <taxon>Armadillidiidae</taxon>
        <taxon>Armadillidium</taxon>
    </lineage>
</organism>
<evidence type="ECO:0000313" key="11">
    <source>
        <dbReference type="EMBL" id="KAB7499155.1"/>
    </source>
</evidence>
<keyword evidence="9" id="KW-0503">Monooxygenase</keyword>
<keyword evidence="6" id="KW-0256">Endoplasmic reticulum</keyword>
<comment type="similarity">
    <text evidence="3">Belongs to the cytochrome P450 family.</text>
</comment>
<evidence type="ECO:0000256" key="10">
    <source>
        <dbReference type="ARBA" id="ARBA00023136"/>
    </source>
</evidence>
<dbReference type="InterPro" id="IPR050196">
    <property type="entry name" value="Cytochrome_P450_Monoox"/>
</dbReference>
<keyword evidence="7" id="KW-0560">Oxidoreductase</keyword>